<gene>
    <name evidence="9" type="ORF">OS493_033703</name>
</gene>
<dbReference type="PANTHER" id="PTHR19241">
    <property type="entry name" value="ATP-BINDING CASSETTE TRANSPORTER"/>
    <property type="match status" value="1"/>
</dbReference>
<dbReference type="AlphaFoldDB" id="A0A9X0D0G7"/>
<accession>A0A9X0D0G7</accession>
<protein>
    <recommendedName>
        <fullName evidence="8">ABC-2 type transporter transmembrane domain-containing protein</fullName>
    </recommendedName>
</protein>
<sequence>MAAYCVYCCSSPLFLSSVLMAHLSKALDIFHLEHADGCGRSYENVIQTYVRTAAVCAIPVIVCSAMSYFMVMTSHDLWKFLLVTIISLVLNQTWIAVYMMVICAHPGIAHRICPMVSAIGGFAGGFLVPRPAMPYGYNFLFYINPQFYGYAAITKVLLQNVRLKCEYESTLNCVSTDGNAVLARFGFDIINIYENLVILLGMTVLSLILSWLFLEAKYVNTRFFTRTSNAFEAEKEELEASIVPLRDTPPGLRMASRRRSTLRLVTEDNGLHTVVLPGKDGINMAERDEENNQQGNKQRSSRRERWQSSKRRAEDRRSSIMRGMKNVRRSLSSESQEMEIRRPRRSISFPIVEDIGHVQKSSRRCMSMDNPRVCCYSELQDDNLEVFKSEQSLACRENNQLKTEDRQRSEEHGGLKKDDHDVNEDMADCCVELEDITSKQREDQINKKKKPDSERTNLFMEATFHATAFRSKVELILKRDETNYIFYRGSKVTYLTIFATGCVIFFKLSSQLSGAIRSYQEPP</sequence>
<keyword evidence="2" id="KW-0813">Transport</keyword>
<feature type="region of interest" description="Disordered" evidence="6">
    <location>
        <begin position="398"/>
        <end position="421"/>
    </location>
</feature>
<feature type="transmembrane region" description="Helical" evidence="7">
    <location>
        <begin position="50"/>
        <end position="71"/>
    </location>
</feature>
<evidence type="ECO:0000256" key="6">
    <source>
        <dbReference type="SAM" id="MobiDB-lite"/>
    </source>
</evidence>
<evidence type="ECO:0000256" key="2">
    <source>
        <dbReference type="ARBA" id="ARBA00022448"/>
    </source>
</evidence>
<comment type="subcellular location">
    <subcellularLocation>
        <location evidence="1">Membrane</location>
        <topology evidence="1">Multi-pass membrane protein</topology>
    </subcellularLocation>
</comment>
<name>A0A9X0D0G7_9CNID</name>
<dbReference type="Proteomes" id="UP001163046">
    <property type="component" value="Unassembled WGS sequence"/>
</dbReference>
<dbReference type="GO" id="GO:0140359">
    <property type="term" value="F:ABC-type transporter activity"/>
    <property type="evidence" value="ECO:0007669"/>
    <property type="project" value="InterPro"/>
</dbReference>
<feature type="transmembrane region" description="Helical" evidence="7">
    <location>
        <begin position="80"/>
        <end position="102"/>
    </location>
</feature>
<keyword evidence="5 7" id="KW-0472">Membrane</keyword>
<feature type="compositionally biased region" description="Basic and acidic residues" evidence="6">
    <location>
        <begin position="402"/>
        <end position="420"/>
    </location>
</feature>
<organism evidence="9 10">
    <name type="scientific">Desmophyllum pertusum</name>
    <dbReference type="NCBI Taxonomy" id="174260"/>
    <lineage>
        <taxon>Eukaryota</taxon>
        <taxon>Metazoa</taxon>
        <taxon>Cnidaria</taxon>
        <taxon>Anthozoa</taxon>
        <taxon>Hexacorallia</taxon>
        <taxon>Scleractinia</taxon>
        <taxon>Caryophylliina</taxon>
        <taxon>Caryophylliidae</taxon>
        <taxon>Desmophyllum</taxon>
    </lineage>
</organism>
<keyword evidence="10" id="KW-1185">Reference proteome</keyword>
<dbReference type="InterPro" id="IPR013525">
    <property type="entry name" value="ABC2_TM"/>
</dbReference>
<evidence type="ECO:0000313" key="9">
    <source>
        <dbReference type="EMBL" id="KAJ7382647.1"/>
    </source>
</evidence>
<comment type="caution">
    <text evidence="9">The sequence shown here is derived from an EMBL/GenBank/DDBJ whole genome shotgun (WGS) entry which is preliminary data.</text>
</comment>
<dbReference type="Pfam" id="PF01061">
    <property type="entry name" value="ABC2_membrane"/>
    <property type="match status" value="1"/>
</dbReference>
<feature type="region of interest" description="Disordered" evidence="6">
    <location>
        <begin position="287"/>
        <end position="342"/>
    </location>
</feature>
<evidence type="ECO:0000256" key="4">
    <source>
        <dbReference type="ARBA" id="ARBA00022989"/>
    </source>
</evidence>
<feature type="compositionally biased region" description="Basic and acidic residues" evidence="6">
    <location>
        <begin position="301"/>
        <end position="318"/>
    </location>
</feature>
<dbReference type="OrthoDB" id="5958642at2759"/>
<feature type="domain" description="ABC-2 type transporter transmembrane" evidence="8">
    <location>
        <begin position="55"/>
        <end position="157"/>
    </location>
</feature>
<evidence type="ECO:0000313" key="10">
    <source>
        <dbReference type="Proteomes" id="UP001163046"/>
    </source>
</evidence>
<evidence type="ECO:0000256" key="5">
    <source>
        <dbReference type="ARBA" id="ARBA00023136"/>
    </source>
</evidence>
<proteinExistence type="predicted"/>
<reference evidence="9" key="1">
    <citation type="submission" date="2023-01" db="EMBL/GenBank/DDBJ databases">
        <title>Genome assembly of the deep-sea coral Lophelia pertusa.</title>
        <authorList>
            <person name="Herrera S."/>
            <person name="Cordes E."/>
        </authorList>
    </citation>
    <scope>NUCLEOTIDE SEQUENCE</scope>
    <source>
        <strain evidence="9">USNM1676648</strain>
        <tissue evidence="9">Polyp</tissue>
    </source>
</reference>
<dbReference type="EMBL" id="MU825918">
    <property type="protein sequence ID" value="KAJ7382647.1"/>
    <property type="molecule type" value="Genomic_DNA"/>
</dbReference>
<evidence type="ECO:0000256" key="7">
    <source>
        <dbReference type="SAM" id="Phobius"/>
    </source>
</evidence>
<evidence type="ECO:0000256" key="3">
    <source>
        <dbReference type="ARBA" id="ARBA00022692"/>
    </source>
</evidence>
<feature type="transmembrane region" description="Helical" evidence="7">
    <location>
        <begin position="108"/>
        <end position="128"/>
    </location>
</feature>
<keyword evidence="3 7" id="KW-0812">Transmembrane</keyword>
<evidence type="ECO:0000256" key="1">
    <source>
        <dbReference type="ARBA" id="ARBA00004141"/>
    </source>
</evidence>
<dbReference type="GO" id="GO:0016020">
    <property type="term" value="C:membrane"/>
    <property type="evidence" value="ECO:0007669"/>
    <property type="project" value="UniProtKB-SubCell"/>
</dbReference>
<feature type="transmembrane region" description="Helical" evidence="7">
    <location>
        <begin position="192"/>
        <end position="214"/>
    </location>
</feature>
<evidence type="ECO:0000259" key="8">
    <source>
        <dbReference type="Pfam" id="PF01061"/>
    </source>
</evidence>
<keyword evidence="4 7" id="KW-1133">Transmembrane helix</keyword>